<dbReference type="GO" id="GO:0005524">
    <property type="term" value="F:ATP binding"/>
    <property type="evidence" value="ECO:0007669"/>
    <property type="project" value="UniProtKB-KW"/>
</dbReference>
<dbReference type="GO" id="GO:0006826">
    <property type="term" value="P:iron ion transport"/>
    <property type="evidence" value="ECO:0007669"/>
    <property type="project" value="UniProtKB-KW"/>
</dbReference>
<dbReference type="RefSeq" id="WP_021929583.1">
    <property type="nucleotide sequence ID" value="NZ_AP023322.1"/>
</dbReference>
<keyword evidence="3" id="KW-1003">Cell membrane</keyword>
<keyword evidence="2" id="KW-0813">Transport</keyword>
<dbReference type="Proteomes" id="UP000594042">
    <property type="component" value="Chromosome"/>
</dbReference>
<organism evidence="11 12">
    <name type="scientific">Coprobacter secundus subsp. similis</name>
    <dbReference type="NCBI Taxonomy" id="2751153"/>
    <lineage>
        <taxon>Bacteria</taxon>
        <taxon>Pseudomonadati</taxon>
        <taxon>Bacteroidota</taxon>
        <taxon>Bacteroidia</taxon>
        <taxon>Bacteroidales</taxon>
        <taxon>Barnesiellaceae</taxon>
        <taxon>Coprobacter</taxon>
    </lineage>
</organism>
<keyword evidence="8" id="KW-0406">Ion transport</keyword>
<keyword evidence="7" id="KW-0408">Iron</keyword>
<evidence type="ECO:0000256" key="4">
    <source>
        <dbReference type="ARBA" id="ARBA00022496"/>
    </source>
</evidence>
<accession>A0A7G1HZ31</accession>
<evidence type="ECO:0000256" key="1">
    <source>
        <dbReference type="ARBA" id="ARBA00004202"/>
    </source>
</evidence>
<dbReference type="InterPro" id="IPR003593">
    <property type="entry name" value="AAA+_ATPase"/>
</dbReference>
<proteinExistence type="predicted"/>
<gene>
    <name evidence="11" type="ORF">Cop2CBH44_26460</name>
</gene>
<reference evidence="12" key="1">
    <citation type="submission" date="2020-07" db="EMBL/GenBank/DDBJ databases">
        <title>Complete genome sequencing of Coprobacter sp. strain 2CBH44.</title>
        <authorList>
            <person name="Sakamoto M."/>
            <person name="Murakami T."/>
            <person name="Mori H."/>
        </authorList>
    </citation>
    <scope>NUCLEOTIDE SEQUENCE [LARGE SCALE GENOMIC DNA]</scope>
    <source>
        <strain evidence="12">2CBH44</strain>
    </source>
</reference>
<evidence type="ECO:0000256" key="6">
    <source>
        <dbReference type="ARBA" id="ARBA00022840"/>
    </source>
</evidence>
<evidence type="ECO:0000256" key="5">
    <source>
        <dbReference type="ARBA" id="ARBA00022741"/>
    </source>
</evidence>
<dbReference type="PANTHER" id="PTHR42771">
    <property type="entry name" value="IRON(3+)-HYDROXAMATE IMPORT ATP-BINDING PROTEIN FHUC"/>
    <property type="match status" value="1"/>
</dbReference>
<dbReference type="GO" id="GO:0016887">
    <property type="term" value="F:ATP hydrolysis activity"/>
    <property type="evidence" value="ECO:0007669"/>
    <property type="project" value="InterPro"/>
</dbReference>
<keyword evidence="5" id="KW-0547">Nucleotide-binding</keyword>
<dbReference type="Pfam" id="PF00005">
    <property type="entry name" value="ABC_tran"/>
    <property type="match status" value="1"/>
</dbReference>
<feature type="domain" description="ABC transporter" evidence="10">
    <location>
        <begin position="1"/>
        <end position="248"/>
    </location>
</feature>
<name>A0A7G1HZ31_9BACT</name>
<dbReference type="SUPFAM" id="SSF52540">
    <property type="entry name" value="P-loop containing nucleoside triphosphate hydrolases"/>
    <property type="match status" value="1"/>
</dbReference>
<protein>
    <submittedName>
        <fullName evidence="11">Iron(III) ABC transporter ATP-binding protein</fullName>
    </submittedName>
</protein>
<evidence type="ECO:0000313" key="12">
    <source>
        <dbReference type="Proteomes" id="UP000594042"/>
    </source>
</evidence>
<evidence type="ECO:0000259" key="10">
    <source>
        <dbReference type="PROSITE" id="PS50893"/>
    </source>
</evidence>
<dbReference type="CDD" id="cd03214">
    <property type="entry name" value="ABC_Iron-Siderophores_B12_Hemin"/>
    <property type="match status" value="1"/>
</dbReference>
<dbReference type="InterPro" id="IPR027417">
    <property type="entry name" value="P-loop_NTPase"/>
</dbReference>
<keyword evidence="9" id="KW-0472">Membrane</keyword>
<evidence type="ECO:0000256" key="3">
    <source>
        <dbReference type="ARBA" id="ARBA00022475"/>
    </source>
</evidence>
<keyword evidence="6 11" id="KW-0067">ATP-binding</keyword>
<evidence type="ECO:0000256" key="9">
    <source>
        <dbReference type="ARBA" id="ARBA00023136"/>
    </source>
</evidence>
<evidence type="ECO:0000256" key="7">
    <source>
        <dbReference type="ARBA" id="ARBA00023004"/>
    </source>
</evidence>
<dbReference type="AlphaFoldDB" id="A0A7G1HZ31"/>
<dbReference type="PROSITE" id="PS50893">
    <property type="entry name" value="ABC_TRANSPORTER_2"/>
    <property type="match status" value="1"/>
</dbReference>
<comment type="subcellular location">
    <subcellularLocation>
        <location evidence="1">Cell membrane</location>
        <topology evidence="1">Peripheral membrane protein</topology>
    </subcellularLocation>
</comment>
<dbReference type="InterPro" id="IPR003439">
    <property type="entry name" value="ABC_transporter-like_ATP-bd"/>
</dbReference>
<evidence type="ECO:0000256" key="2">
    <source>
        <dbReference type="ARBA" id="ARBA00022448"/>
    </source>
</evidence>
<dbReference type="SMART" id="SM00382">
    <property type="entry name" value="AAA"/>
    <property type="match status" value="1"/>
</dbReference>
<sequence>MKKESIFIAENISIGYRQNQADIKTIHSLLNFSLFKGELTCLLGPNGAGKSTLLRTLSTMQAPLTGNIYLLGKALKDYKEYEISRLIGVVLTDKIYAGGLTVAELVSLGRHPYTGFFGKLNKKDKEIIEKALSITGIIDKASHYVSQLSDGERQKVMIAKALAQECPIVLLDEPTAFLDIPSRIDIMLLLHQLAHDENKAILLSTHDTDLALLLSDRLWLLSRDKGLQSGFTEDIVLSGEMDRLFSRPNIFFNKENGSFRPQIYHHQTPVRVDAKGELSHWLKNLLQKNGFMPVSDKNTCTNIHISANQKDNISIEIDNEKYTVHSFEEIIPIIEYTRSMTD</sequence>
<dbReference type="Gene3D" id="3.40.50.300">
    <property type="entry name" value="P-loop containing nucleotide triphosphate hydrolases"/>
    <property type="match status" value="1"/>
</dbReference>
<keyword evidence="12" id="KW-1185">Reference proteome</keyword>
<dbReference type="EMBL" id="AP023322">
    <property type="protein sequence ID" value="BCI64293.1"/>
    <property type="molecule type" value="Genomic_DNA"/>
</dbReference>
<evidence type="ECO:0000313" key="11">
    <source>
        <dbReference type="EMBL" id="BCI64293.1"/>
    </source>
</evidence>
<dbReference type="PANTHER" id="PTHR42771:SF2">
    <property type="entry name" value="IRON(3+)-HYDROXAMATE IMPORT ATP-BINDING PROTEIN FHUC"/>
    <property type="match status" value="1"/>
</dbReference>
<dbReference type="GO" id="GO:0005886">
    <property type="term" value="C:plasma membrane"/>
    <property type="evidence" value="ECO:0007669"/>
    <property type="project" value="UniProtKB-SubCell"/>
</dbReference>
<dbReference type="InterPro" id="IPR051535">
    <property type="entry name" value="Siderophore_ABC-ATPase"/>
</dbReference>
<dbReference type="KEGG" id="copr:Cop2CBH44_26460"/>
<keyword evidence="4" id="KW-0410">Iron transport</keyword>
<evidence type="ECO:0000256" key="8">
    <source>
        <dbReference type="ARBA" id="ARBA00023065"/>
    </source>
</evidence>